<keyword evidence="1" id="KW-0378">Hydrolase</keyword>
<protein>
    <submittedName>
        <fullName evidence="1">Endonuclease IV</fullName>
        <ecNumber evidence="1">3.1.21.2</ecNumber>
    </submittedName>
</protein>
<keyword evidence="1" id="KW-0255">Endonuclease</keyword>
<dbReference type="PANTHER" id="PTHR21445">
    <property type="entry name" value="ENDONUCLEASE IV ENDODEOXYRIBONUCLEASE IV"/>
    <property type="match status" value="1"/>
</dbReference>
<dbReference type="GO" id="GO:0006284">
    <property type="term" value="P:base-excision repair"/>
    <property type="evidence" value="ECO:0007669"/>
    <property type="project" value="TreeGrafter"/>
</dbReference>
<dbReference type="InterPro" id="IPR018246">
    <property type="entry name" value="AP_endonuc_F2_Zn_BS"/>
</dbReference>
<dbReference type="EMBL" id="UOGC01000140">
    <property type="protein sequence ID" value="VAX22597.1"/>
    <property type="molecule type" value="Genomic_DNA"/>
</dbReference>
<proteinExistence type="predicted"/>
<dbReference type="GO" id="GO:0003906">
    <property type="term" value="F:DNA-(apurinic or apyrimidinic site) endonuclease activity"/>
    <property type="evidence" value="ECO:0007669"/>
    <property type="project" value="TreeGrafter"/>
</dbReference>
<dbReference type="InterPro" id="IPR036237">
    <property type="entry name" value="Xyl_isomerase-like_sf"/>
</dbReference>
<dbReference type="GO" id="GO:0003677">
    <property type="term" value="F:DNA binding"/>
    <property type="evidence" value="ECO:0007669"/>
    <property type="project" value="InterPro"/>
</dbReference>
<evidence type="ECO:0000313" key="1">
    <source>
        <dbReference type="EMBL" id="VAX22597.1"/>
    </source>
</evidence>
<organism evidence="1">
    <name type="scientific">hydrothermal vent metagenome</name>
    <dbReference type="NCBI Taxonomy" id="652676"/>
    <lineage>
        <taxon>unclassified sequences</taxon>
        <taxon>metagenomes</taxon>
        <taxon>ecological metagenomes</taxon>
    </lineage>
</organism>
<gene>
    <name evidence="1" type="ORF">MNBD_NITROSPINAE01-322</name>
</gene>
<dbReference type="PROSITE" id="PS00729">
    <property type="entry name" value="AP_NUCLEASE_F2_1"/>
    <property type="match status" value="1"/>
</dbReference>
<dbReference type="PROSITE" id="PS51432">
    <property type="entry name" value="AP_NUCLEASE_F2_4"/>
    <property type="match status" value="1"/>
</dbReference>
<dbReference type="AlphaFoldDB" id="A0A3B1D1J5"/>
<reference evidence="1" key="1">
    <citation type="submission" date="2018-06" db="EMBL/GenBank/DDBJ databases">
        <authorList>
            <person name="Zhirakovskaya E."/>
        </authorList>
    </citation>
    <scope>NUCLEOTIDE SEQUENCE</scope>
</reference>
<feature type="non-terminal residue" evidence="1">
    <location>
        <position position="90"/>
    </location>
</feature>
<sequence>MTASHRPFGAHMSVAGGVSKAPQRAFNVTAKYIQIFTKNNNRWKGKPLTEGEIATFNENKKKLGINVFASHDCYLINLASPDKELMEKSR</sequence>
<accession>A0A3B1D1J5</accession>
<dbReference type="Gene3D" id="3.20.20.150">
    <property type="entry name" value="Divalent-metal-dependent TIM barrel enzymes"/>
    <property type="match status" value="1"/>
</dbReference>
<dbReference type="GO" id="GO:0008270">
    <property type="term" value="F:zinc ion binding"/>
    <property type="evidence" value="ECO:0007669"/>
    <property type="project" value="InterPro"/>
</dbReference>
<name>A0A3B1D1J5_9ZZZZ</name>
<keyword evidence="1" id="KW-0540">Nuclease</keyword>
<dbReference type="SUPFAM" id="SSF51658">
    <property type="entry name" value="Xylose isomerase-like"/>
    <property type="match status" value="1"/>
</dbReference>
<dbReference type="InterPro" id="IPR001719">
    <property type="entry name" value="AP_endonuc_2"/>
</dbReference>
<dbReference type="GO" id="GO:0008833">
    <property type="term" value="F:deoxyribonuclease IV (phage-T4-induced) activity"/>
    <property type="evidence" value="ECO:0007669"/>
    <property type="project" value="UniProtKB-EC"/>
</dbReference>
<dbReference type="EC" id="3.1.21.2" evidence="1"/>
<dbReference type="GO" id="GO:0008081">
    <property type="term" value="F:phosphoric diester hydrolase activity"/>
    <property type="evidence" value="ECO:0007669"/>
    <property type="project" value="TreeGrafter"/>
</dbReference>
<dbReference type="PANTHER" id="PTHR21445:SF0">
    <property type="entry name" value="APURINIC-APYRIMIDINIC ENDONUCLEASE"/>
    <property type="match status" value="1"/>
</dbReference>